<gene>
    <name evidence="12" type="primary">fabG</name>
    <name evidence="12" type="ORF">JFN88_23090</name>
</gene>
<evidence type="ECO:0000256" key="4">
    <source>
        <dbReference type="ARBA" id="ARBA00022832"/>
    </source>
</evidence>
<proteinExistence type="inferred from homology"/>
<dbReference type="PANTHER" id="PTHR42879">
    <property type="entry name" value="3-OXOACYL-(ACYL-CARRIER-PROTEIN) REDUCTASE"/>
    <property type="match status" value="1"/>
</dbReference>
<keyword evidence="6 10" id="KW-0275">Fatty acid biosynthesis</keyword>
<dbReference type="InterPro" id="IPR011284">
    <property type="entry name" value="3oxo_ACP_reduc"/>
</dbReference>
<organism evidence="12 13">
    <name type="scientific">Paenibacillus roseus</name>
    <dbReference type="NCBI Taxonomy" id="2798579"/>
    <lineage>
        <taxon>Bacteria</taxon>
        <taxon>Bacillati</taxon>
        <taxon>Bacillota</taxon>
        <taxon>Bacilli</taxon>
        <taxon>Bacillales</taxon>
        <taxon>Paenibacillaceae</taxon>
        <taxon>Paenibacillus</taxon>
    </lineage>
</organism>
<evidence type="ECO:0000313" key="13">
    <source>
        <dbReference type="Proteomes" id="UP000640274"/>
    </source>
</evidence>
<comment type="function">
    <text evidence="10">Catalyzes the NADPH-dependent reduction of beta-ketoacyl-ACP substrates to beta-hydroxyacyl-ACP products, the first reductive step in the elongation cycle of fatty acid biosynthesis.</text>
</comment>
<dbReference type="PRINTS" id="PR00080">
    <property type="entry name" value="SDRFAMILY"/>
</dbReference>
<dbReference type="Gene3D" id="3.40.50.720">
    <property type="entry name" value="NAD(P)-binding Rossmann-like Domain"/>
    <property type="match status" value="1"/>
</dbReference>
<keyword evidence="13" id="KW-1185">Reference proteome</keyword>
<feature type="domain" description="Ketoreductase" evidence="11">
    <location>
        <begin position="6"/>
        <end position="186"/>
    </location>
</feature>
<evidence type="ECO:0000313" key="12">
    <source>
        <dbReference type="EMBL" id="MBJ6364105.1"/>
    </source>
</evidence>
<keyword evidence="10" id="KW-0444">Lipid biosynthesis</keyword>
<dbReference type="InterPro" id="IPR057326">
    <property type="entry name" value="KR_dom"/>
</dbReference>
<keyword evidence="4 10" id="KW-0276">Fatty acid metabolism</keyword>
<dbReference type="InterPro" id="IPR050259">
    <property type="entry name" value="SDR"/>
</dbReference>
<keyword evidence="10" id="KW-0443">Lipid metabolism</keyword>
<keyword evidence="5 10" id="KW-0560">Oxidoreductase</keyword>
<dbReference type="InterPro" id="IPR002347">
    <property type="entry name" value="SDR_fam"/>
</dbReference>
<evidence type="ECO:0000256" key="2">
    <source>
        <dbReference type="ARBA" id="ARBA00006484"/>
    </source>
</evidence>
<evidence type="ECO:0000256" key="1">
    <source>
        <dbReference type="ARBA" id="ARBA00005194"/>
    </source>
</evidence>
<dbReference type="Pfam" id="PF13561">
    <property type="entry name" value="adh_short_C2"/>
    <property type="match status" value="1"/>
</dbReference>
<dbReference type="EMBL" id="JAELUP010000117">
    <property type="protein sequence ID" value="MBJ6364105.1"/>
    <property type="molecule type" value="Genomic_DNA"/>
</dbReference>
<comment type="caution">
    <text evidence="12">The sequence shown here is derived from an EMBL/GenBank/DDBJ whole genome shotgun (WGS) entry which is preliminary data.</text>
</comment>
<dbReference type="AlphaFoldDB" id="A0A934MN56"/>
<accession>A0A934MN56</accession>
<keyword evidence="9 10" id="KW-0521">NADP</keyword>
<evidence type="ECO:0000256" key="10">
    <source>
        <dbReference type="RuleBase" id="RU366074"/>
    </source>
</evidence>
<dbReference type="NCBIfam" id="TIGR01830">
    <property type="entry name" value="3oxo_ACP_reduc"/>
    <property type="match status" value="1"/>
</dbReference>
<dbReference type="SUPFAM" id="SSF51735">
    <property type="entry name" value="NAD(P)-binding Rossmann-fold domains"/>
    <property type="match status" value="1"/>
</dbReference>
<feature type="binding site" evidence="9">
    <location>
        <begin position="155"/>
        <end position="159"/>
    </location>
    <ligand>
        <name>NADP(+)</name>
        <dbReference type="ChEBI" id="CHEBI:58349"/>
    </ligand>
</feature>
<evidence type="ECO:0000256" key="3">
    <source>
        <dbReference type="ARBA" id="ARBA00012948"/>
    </source>
</evidence>
<dbReference type="NCBIfam" id="NF009466">
    <property type="entry name" value="PRK12826.1-2"/>
    <property type="match status" value="1"/>
</dbReference>
<feature type="binding site" evidence="9">
    <location>
        <begin position="12"/>
        <end position="15"/>
    </location>
    <ligand>
        <name>NADP(+)</name>
        <dbReference type="ChEBI" id="CHEBI:58349"/>
    </ligand>
</feature>
<dbReference type="RefSeq" id="WP_199021710.1">
    <property type="nucleotide sequence ID" value="NZ_JAELUP010000117.1"/>
</dbReference>
<evidence type="ECO:0000256" key="8">
    <source>
        <dbReference type="PIRSR" id="PIRSR611284-1"/>
    </source>
</evidence>
<comment type="similarity">
    <text evidence="2 10">Belongs to the short-chain dehydrogenases/reductases (SDR) family.</text>
</comment>
<feature type="active site" description="Proton acceptor" evidence="8">
    <location>
        <position position="155"/>
    </location>
</feature>
<dbReference type="PANTHER" id="PTHR42879:SF2">
    <property type="entry name" value="3-OXOACYL-[ACYL-CARRIER-PROTEIN] REDUCTASE FABG"/>
    <property type="match status" value="1"/>
</dbReference>
<dbReference type="FunFam" id="3.40.50.720:FF:000173">
    <property type="entry name" value="3-oxoacyl-[acyl-carrier protein] reductase"/>
    <property type="match status" value="1"/>
</dbReference>
<dbReference type="InterPro" id="IPR036291">
    <property type="entry name" value="NAD(P)-bd_dom_sf"/>
</dbReference>
<comment type="subunit">
    <text evidence="10">Homotetramer.</text>
</comment>
<dbReference type="NCBIfam" id="NF005559">
    <property type="entry name" value="PRK07231.1"/>
    <property type="match status" value="1"/>
</dbReference>
<evidence type="ECO:0000259" key="11">
    <source>
        <dbReference type="SMART" id="SM00822"/>
    </source>
</evidence>
<dbReference type="SMART" id="SM00822">
    <property type="entry name" value="PKS_KR"/>
    <property type="match status" value="1"/>
</dbReference>
<name>A0A934MN56_9BACL</name>
<reference evidence="12" key="1">
    <citation type="submission" date="2020-12" db="EMBL/GenBank/DDBJ databases">
        <authorList>
            <person name="Huq M.A."/>
        </authorList>
    </citation>
    <scope>NUCLEOTIDE SEQUENCE</scope>
    <source>
        <strain evidence="12">MAHUQ-46</strain>
    </source>
</reference>
<comment type="pathway">
    <text evidence="1 10">Lipid metabolism; fatty acid biosynthesis.</text>
</comment>
<dbReference type="GO" id="GO:0004316">
    <property type="term" value="F:3-oxoacyl-[acyl-carrier-protein] reductase (NADPH) activity"/>
    <property type="evidence" value="ECO:0007669"/>
    <property type="project" value="UniProtKB-UniRule"/>
</dbReference>
<dbReference type="PRINTS" id="PR00081">
    <property type="entry name" value="GDHRDH"/>
</dbReference>
<dbReference type="InterPro" id="IPR020904">
    <property type="entry name" value="Sc_DH/Rdtase_CS"/>
</dbReference>
<protein>
    <recommendedName>
        <fullName evidence="3 10">3-oxoacyl-[acyl-carrier-protein] reductase</fullName>
        <ecNumber evidence="3 10">1.1.1.100</ecNumber>
    </recommendedName>
</protein>
<comment type="catalytic activity">
    <reaction evidence="7 10">
        <text>a (3R)-hydroxyacyl-[ACP] + NADP(+) = a 3-oxoacyl-[ACP] + NADPH + H(+)</text>
        <dbReference type="Rhea" id="RHEA:17397"/>
        <dbReference type="Rhea" id="RHEA-COMP:9916"/>
        <dbReference type="Rhea" id="RHEA-COMP:9945"/>
        <dbReference type="ChEBI" id="CHEBI:15378"/>
        <dbReference type="ChEBI" id="CHEBI:57783"/>
        <dbReference type="ChEBI" id="CHEBI:58349"/>
        <dbReference type="ChEBI" id="CHEBI:78776"/>
        <dbReference type="ChEBI" id="CHEBI:78827"/>
        <dbReference type="EC" id="1.1.1.100"/>
    </reaction>
</comment>
<dbReference type="GO" id="GO:0006633">
    <property type="term" value="P:fatty acid biosynthetic process"/>
    <property type="evidence" value="ECO:0007669"/>
    <property type="project" value="UniProtKB-KW"/>
</dbReference>
<evidence type="ECO:0000256" key="7">
    <source>
        <dbReference type="ARBA" id="ARBA00048508"/>
    </source>
</evidence>
<dbReference type="PROSITE" id="PS00061">
    <property type="entry name" value="ADH_SHORT"/>
    <property type="match status" value="1"/>
</dbReference>
<sequence>MRFDGQVVFVTGGARGIGNAIVRRFADEGAVVLFTYKSNESAALRLEAELLAQGKRAKAVALDVCSHVQTLAAIDAAAREFGPIDVLINNAGVTEDGFLMFMEEPSWDKVIDTNLKGAYNCCKAVLPSMISKRRGVIINISSISALAGALGQTNYCASKAGLIGLTRALSREVAGKNIRVNAIAPGYIVTDMLEKVPERVRQQFVEKISCGRLGETDEVAKVVIFLASSDASYIYGQTIIVDGGII</sequence>
<feature type="binding site" evidence="9">
    <location>
        <position position="188"/>
    </location>
    <ligand>
        <name>NADP(+)</name>
        <dbReference type="ChEBI" id="CHEBI:58349"/>
    </ligand>
</feature>
<evidence type="ECO:0000256" key="6">
    <source>
        <dbReference type="ARBA" id="ARBA00023160"/>
    </source>
</evidence>
<feature type="binding site" evidence="9">
    <location>
        <position position="90"/>
    </location>
    <ligand>
        <name>NADP(+)</name>
        <dbReference type="ChEBI" id="CHEBI:58349"/>
    </ligand>
</feature>
<dbReference type="EC" id="1.1.1.100" evidence="3 10"/>
<evidence type="ECO:0000256" key="9">
    <source>
        <dbReference type="PIRSR" id="PIRSR611284-2"/>
    </source>
</evidence>
<dbReference type="GO" id="GO:0051287">
    <property type="term" value="F:NAD binding"/>
    <property type="evidence" value="ECO:0007669"/>
    <property type="project" value="UniProtKB-UniRule"/>
</dbReference>
<evidence type="ECO:0000256" key="5">
    <source>
        <dbReference type="ARBA" id="ARBA00023002"/>
    </source>
</evidence>
<dbReference type="Proteomes" id="UP000640274">
    <property type="component" value="Unassembled WGS sequence"/>
</dbReference>